<proteinExistence type="predicted"/>
<name>A0A1A9Z4U0_GLOPL</name>
<organism evidence="1 2">
    <name type="scientific">Glossina pallidipes</name>
    <name type="common">Tsetse fly</name>
    <dbReference type="NCBI Taxonomy" id="7398"/>
    <lineage>
        <taxon>Eukaryota</taxon>
        <taxon>Metazoa</taxon>
        <taxon>Ecdysozoa</taxon>
        <taxon>Arthropoda</taxon>
        <taxon>Hexapoda</taxon>
        <taxon>Insecta</taxon>
        <taxon>Pterygota</taxon>
        <taxon>Neoptera</taxon>
        <taxon>Endopterygota</taxon>
        <taxon>Diptera</taxon>
        <taxon>Brachycera</taxon>
        <taxon>Muscomorpha</taxon>
        <taxon>Hippoboscoidea</taxon>
        <taxon>Glossinidae</taxon>
        <taxon>Glossina</taxon>
    </lineage>
</organism>
<dbReference type="Proteomes" id="UP000092445">
    <property type="component" value="Unassembled WGS sequence"/>
</dbReference>
<reference evidence="2" key="1">
    <citation type="submission" date="2014-03" db="EMBL/GenBank/DDBJ databases">
        <authorList>
            <person name="Aksoy S."/>
            <person name="Warren W."/>
            <person name="Wilson R.K."/>
        </authorList>
    </citation>
    <scope>NUCLEOTIDE SEQUENCE [LARGE SCALE GENOMIC DNA]</scope>
    <source>
        <strain evidence="2">IAEA</strain>
    </source>
</reference>
<reference evidence="1" key="2">
    <citation type="submission" date="2020-05" db="UniProtKB">
        <authorList>
            <consortium name="EnsemblMetazoa"/>
        </authorList>
    </citation>
    <scope>IDENTIFICATION</scope>
    <source>
        <strain evidence="1">IAEA</strain>
    </source>
</reference>
<evidence type="ECO:0000313" key="1">
    <source>
        <dbReference type="EnsemblMetazoa" id="GPAI003962-PA"/>
    </source>
</evidence>
<accession>A0A1A9Z4U0</accession>
<dbReference type="VEuPathDB" id="VectorBase:GPAI003962"/>
<sequence>MKMQTKCCVVVGWFGALALTSTLALALSLALADHFSVIVMSRVRVYSVKKVKCSVICKLNEKAQHPITSRAVIAANLRRTDMFFVNDFKAITLSYALSLAKKS</sequence>
<evidence type="ECO:0000313" key="2">
    <source>
        <dbReference type="Proteomes" id="UP000092445"/>
    </source>
</evidence>
<dbReference type="EnsemblMetazoa" id="GPAI003962-RA">
    <property type="protein sequence ID" value="GPAI003962-PA"/>
    <property type="gene ID" value="GPAI003962"/>
</dbReference>
<protein>
    <submittedName>
        <fullName evidence="1">Uncharacterized protein</fullName>
    </submittedName>
</protein>
<keyword evidence="2" id="KW-1185">Reference proteome</keyword>
<dbReference type="AlphaFoldDB" id="A0A1A9Z4U0"/>